<dbReference type="PANTHER" id="PTHR43428:SF1">
    <property type="entry name" value="ARSENATE REDUCTASE"/>
    <property type="match status" value="1"/>
</dbReference>
<dbReference type="Proteomes" id="UP001501138">
    <property type="component" value="Unassembled WGS sequence"/>
</dbReference>
<sequence length="142" mass="14805">MTDTPTTTKPSALFVCVHNAGRSQMAAGFLRALSGGAVAVRSAGSMPADLINPVAVEAMAEVGVDITAEQPKVLTTDAVQASDVVITMGCGDACPIFPGKRYEDWQLDDPAGQGLDAVRPIRDEIARRVRGLLASLEVEPVA</sequence>
<accession>A0ABN2JU93</accession>
<proteinExistence type="predicted"/>
<dbReference type="PANTHER" id="PTHR43428">
    <property type="entry name" value="ARSENATE REDUCTASE"/>
    <property type="match status" value="1"/>
</dbReference>
<dbReference type="Pfam" id="PF01451">
    <property type="entry name" value="LMWPc"/>
    <property type="match status" value="1"/>
</dbReference>
<evidence type="ECO:0000313" key="4">
    <source>
        <dbReference type="Proteomes" id="UP001501138"/>
    </source>
</evidence>
<evidence type="ECO:0000256" key="1">
    <source>
        <dbReference type="ARBA" id="ARBA00022849"/>
    </source>
</evidence>
<dbReference type="EMBL" id="BAAAPM010000009">
    <property type="protein sequence ID" value="GAA1738732.1"/>
    <property type="molecule type" value="Genomic_DNA"/>
</dbReference>
<name>A0ABN2JU93_9MICO</name>
<dbReference type="Gene3D" id="3.40.50.2300">
    <property type="match status" value="1"/>
</dbReference>
<evidence type="ECO:0000259" key="2">
    <source>
        <dbReference type="SMART" id="SM00226"/>
    </source>
</evidence>
<organism evidence="3 4">
    <name type="scientific">Isoptericola hypogeus</name>
    <dbReference type="NCBI Taxonomy" id="300179"/>
    <lineage>
        <taxon>Bacteria</taxon>
        <taxon>Bacillati</taxon>
        <taxon>Actinomycetota</taxon>
        <taxon>Actinomycetes</taxon>
        <taxon>Micrococcales</taxon>
        <taxon>Promicromonosporaceae</taxon>
        <taxon>Isoptericola</taxon>
    </lineage>
</organism>
<dbReference type="CDD" id="cd16345">
    <property type="entry name" value="LMWP_ArsC"/>
    <property type="match status" value="1"/>
</dbReference>
<keyword evidence="1" id="KW-0059">Arsenical resistance</keyword>
<reference evidence="3 4" key="1">
    <citation type="journal article" date="2019" name="Int. J. Syst. Evol. Microbiol.">
        <title>The Global Catalogue of Microorganisms (GCM) 10K type strain sequencing project: providing services to taxonomists for standard genome sequencing and annotation.</title>
        <authorList>
            <consortium name="The Broad Institute Genomics Platform"/>
            <consortium name="The Broad Institute Genome Sequencing Center for Infectious Disease"/>
            <person name="Wu L."/>
            <person name="Ma J."/>
        </authorList>
    </citation>
    <scope>NUCLEOTIDE SEQUENCE [LARGE SCALE GENOMIC DNA]</scope>
    <source>
        <strain evidence="3 4">JCM 15589</strain>
    </source>
</reference>
<comment type="caution">
    <text evidence="3">The sequence shown here is derived from an EMBL/GenBank/DDBJ whole genome shotgun (WGS) entry which is preliminary data.</text>
</comment>
<keyword evidence="4" id="KW-1185">Reference proteome</keyword>
<dbReference type="InterPro" id="IPR036196">
    <property type="entry name" value="Ptyr_pPase_sf"/>
</dbReference>
<dbReference type="SUPFAM" id="SSF52788">
    <property type="entry name" value="Phosphotyrosine protein phosphatases I"/>
    <property type="match status" value="1"/>
</dbReference>
<protein>
    <submittedName>
        <fullName evidence="3">Arsenate reductase ArsC</fullName>
    </submittedName>
</protein>
<feature type="domain" description="Phosphotyrosine protein phosphatase I" evidence="2">
    <location>
        <begin position="10"/>
        <end position="135"/>
    </location>
</feature>
<dbReference type="InterPro" id="IPR023485">
    <property type="entry name" value="Ptyr_pPase"/>
</dbReference>
<gene>
    <name evidence="3" type="ORF">GCM10009809_37500</name>
</gene>
<dbReference type="SMART" id="SM00226">
    <property type="entry name" value="LMWPc"/>
    <property type="match status" value="1"/>
</dbReference>
<evidence type="ECO:0000313" key="3">
    <source>
        <dbReference type="EMBL" id="GAA1738732.1"/>
    </source>
</evidence>